<dbReference type="OrthoDB" id="9806424at2"/>
<keyword evidence="4 16" id="KW-0808">Transferase</keyword>
<keyword evidence="9 16" id="KW-0378">Hydrolase</keyword>
<dbReference type="CDD" id="cd09859">
    <property type="entry name" value="PIN_53EXO"/>
    <property type="match status" value="1"/>
</dbReference>
<dbReference type="SMART" id="SM00475">
    <property type="entry name" value="53EXOc"/>
    <property type="match status" value="1"/>
</dbReference>
<dbReference type="FunFam" id="1.20.1060.10:FF:000001">
    <property type="entry name" value="DNA polymerase I"/>
    <property type="match status" value="1"/>
</dbReference>
<evidence type="ECO:0000256" key="16">
    <source>
        <dbReference type="RuleBase" id="RU004460"/>
    </source>
</evidence>
<dbReference type="SUPFAM" id="SSF56672">
    <property type="entry name" value="DNA/RNA polymerases"/>
    <property type="match status" value="1"/>
</dbReference>
<comment type="caution">
    <text evidence="19">The sequence shown here is derived from an EMBL/GenBank/DDBJ whole genome shotgun (WGS) entry which is preliminary data.</text>
</comment>
<keyword evidence="12 16" id="KW-0238">DNA-binding</keyword>
<comment type="subunit">
    <text evidence="16">Single-chain monomer with multiple functions.</text>
</comment>
<comment type="function">
    <text evidence="16">In addition to polymerase activity, this DNA polymerase exhibits 5'-3' exonuclease activity.</text>
</comment>
<dbReference type="CDD" id="cd06140">
    <property type="entry name" value="DNA_polA_I_Bacillus_like_exo"/>
    <property type="match status" value="1"/>
</dbReference>
<feature type="domain" description="DNA-directed DNA polymerase family A palm" evidence="18">
    <location>
        <begin position="645"/>
        <end position="851"/>
    </location>
</feature>
<accession>A0A1Q9JFB0</accession>
<reference evidence="19 20" key="1">
    <citation type="journal article" date="2016" name="Appl. Environ. Microbiol.">
        <title>Function and Phylogeny of Bacterial Butyryl Coenzyme A:Acetate Transferases and Their Diversity in the Proximal Colon of Swine.</title>
        <authorList>
            <person name="Trachsel J."/>
            <person name="Bayles D.O."/>
            <person name="Looft T."/>
            <person name="Levine U.Y."/>
            <person name="Allen H.K."/>
        </authorList>
    </citation>
    <scope>NUCLEOTIDE SEQUENCE [LARGE SCALE GENOMIC DNA]</scope>
    <source>
        <strain evidence="19 20">68-3-10</strain>
    </source>
</reference>
<evidence type="ECO:0000256" key="15">
    <source>
        <dbReference type="NCBIfam" id="TIGR00593"/>
    </source>
</evidence>
<dbReference type="InterPro" id="IPR008918">
    <property type="entry name" value="HhH2"/>
</dbReference>
<dbReference type="InterPro" id="IPR019760">
    <property type="entry name" value="DNA-dir_DNA_pol_A_CS"/>
</dbReference>
<dbReference type="InterPro" id="IPR020046">
    <property type="entry name" value="5-3_exonucl_a-hlix_arch_N"/>
</dbReference>
<evidence type="ECO:0000313" key="19">
    <source>
        <dbReference type="EMBL" id="OLR54827.1"/>
    </source>
</evidence>
<gene>
    <name evidence="16" type="primary">polA</name>
    <name evidence="19" type="ORF">BHK98_01255</name>
</gene>
<organism evidence="19 20">
    <name type="scientific">Hornefia porci</name>
    <dbReference type="NCBI Taxonomy" id="2652292"/>
    <lineage>
        <taxon>Bacteria</taxon>
        <taxon>Bacillati</taxon>
        <taxon>Bacillota</taxon>
        <taxon>Clostridia</taxon>
        <taxon>Peptostreptococcales</taxon>
        <taxon>Anaerovoracaceae</taxon>
        <taxon>Hornefia</taxon>
    </lineage>
</organism>
<keyword evidence="5 16" id="KW-0548">Nucleotidyltransferase</keyword>
<dbReference type="STRING" id="1261640.BHK98_01255"/>
<evidence type="ECO:0000259" key="17">
    <source>
        <dbReference type="SMART" id="SM00475"/>
    </source>
</evidence>
<dbReference type="EC" id="2.7.7.7" evidence="2 15"/>
<evidence type="ECO:0000256" key="4">
    <source>
        <dbReference type="ARBA" id="ARBA00022679"/>
    </source>
</evidence>
<dbReference type="PANTHER" id="PTHR10133">
    <property type="entry name" value="DNA POLYMERASE I"/>
    <property type="match status" value="1"/>
</dbReference>
<dbReference type="EMBL" id="MJIE01000001">
    <property type="protein sequence ID" value="OLR54827.1"/>
    <property type="molecule type" value="Genomic_DNA"/>
</dbReference>
<evidence type="ECO:0000256" key="12">
    <source>
        <dbReference type="ARBA" id="ARBA00023125"/>
    </source>
</evidence>
<dbReference type="InterPro" id="IPR002298">
    <property type="entry name" value="DNA_polymerase_A"/>
</dbReference>
<dbReference type="SMART" id="SM00279">
    <property type="entry name" value="HhH2"/>
    <property type="match status" value="1"/>
</dbReference>
<dbReference type="CDD" id="cd08637">
    <property type="entry name" value="DNA_pol_A_pol_I_C"/>
    <property type="match status" value="1"/>
</dbReference>
<evidence type="ECO:0000256" key="14">
    <source>
        <dbReference type="ARBA" id="ARBA00049244"/>
    </source>
</evidence>
<dbReference type="PANTHER" id="PTHR10133:SF27">
    <property type="entry name" value="DNA POLYMERASE NU"/>
    <property type="match status" value="1"/>
</dbReference>
<dbReference type="PROSITE" id="PS00447">
    <property type="entry name" value="DNA_POLYMERASE_A"/>
    <property type="match status" value="1"/>
</dbReference>
<dbReference type="FunFam" id="1.10.150.20:FF:000003">
    <property type="entry name" value="DNA polymerase I"/>
    <property type="match status" value="1"/>
</dbReference>
<sequence length="888" mass="100602">MKKRIVIIDGNSLINRAYYAMQKPMITKEGIYTQGIFGFLNMLNRILDDYDPDYMAVAWDMRAPTFRHEAYKEYKAGRKKMPAELAMELEPMKEILTAMHIPNLELEGYEADDIIGTLARRGEEEGLDPLIITGDKDALQLCTHKTQVLITRRGISEFDLFDYDKMLERYEVTPEQFIDLKGLMGDSSDNIPGIPGVGEKTGIKLLKQFGSVAELLAHTDEISNARLRAKVEENAQLAAMSRKLAEINTHVPLDIEIESLRRKEPDYEKLVELYTKLEFNRFLRQLNAGGAGNVLTETVSDDTEYEKHRIGSPEDLKLLEALPEGSEILLRVFGNNDHVETPVIQGVSLICGNQSFFVTMEGQTEGRLIEILNRGNFRYAGHDLIADYYMLMSLGLRNPVTAFDSAVAEYVLDPGRSNYDLKTLSFEYLHTEIQSEKEFREANGQMDLLGQDREAMEEYGAQWCRNVKLLRRLQEEKISANGQEKLCLEIEFPLIAVLADMEVEGVSVDRGTLEEIGGSLSGEVDGIEAQIHELCGEKFNVNSPAQLGPILFEKLGLPAGKKTKRGYSTSAEVLEKIRDKHPVVPLILQYRTLTKLNSTYVEGIRPLIGSDGRIHAHFQQTVAATGRLSCTEPNLQNIPVRYEMGRQLRRAFVAGENELLIGADYSQIELRIMAHLSGDENLISAFNNGDDIHRMTAARVFELDYDKVTPLDRSRAKAVNFGVIYGMSSFGLSENLHISRREAERYIQEYFQKHRAVKEYLDSQVAYCREHGYTLTMFGRRRYINEIGSSNYMTRQLGERLAMNSPIQGTAADIIKIAMNRVCRELTERGMKSRLVLQIHDELIICAAEDEVEAVKELLRRNMEGAAELSVELSCDMNTGRSWYDLKN</sequence>
<dbReference type="NCBIfam" id="TIGR00593">
    <property type="entry name" value="pola"/>
    <property type="match status" value="1"/>
</dbReference>
<dbReference type="FunFam" id="3.40.50.1010:FF:000001">
    <property type="entry name" value="DNA polymerase I"/>
    <property type="match status" value="1"/>
</dbReference>
<protein>
    <recommendedName>
        <fullName evidence="3 15">DNA polymerase I</fullName>
        <ecNumber evidence="2 15">2.7.7.7</ecNumber>
    </recommendedName>
</protein>
<evidence type="ECO:0000256" key="8">
    <source>
        <dbReference type="ARBA" id="ARBA00022763"/>
    </source>
</evidence>
<dbReference type="GO" id="GO:0006261">
    <property type="term" value="P:DNA-templated DNA replication"/>
    <property type="evidence" value="ECO:0007669"/>
    <property type="project" value="UniProtKB-UniRule"/>
</dbReference>
<keyword evidence="8 16" id="KW-0227">DNA damage</keyword>
<evidence type="ECO:0000313" key="20">
    <source>
        <dbReference type="Proteomes" id="UP000187404"/>
    </source>
</evidence>
<dbReference type="GO" id="GO:0003677">
    <property type="term" value="F:DNA binding"/>
    <property type="evidence" value="ECO:0007669"/>
    <property type="project" value="UniProtKB-UniRule"/>
</dbReference>
<keyword evidence="20" id="KW-1185">Reference proteome</keyword>
<dbReference type="Pfam" id="PF01367">
    <property type="entry name" value="5_3_exonuc"/>
    <property type="match status" value="1"/>
</dbReference>
<evidence type="ECO:0000259" key="18">
    <source>
        <dbReference type="SMART" id="SM00482"/>
    </source>
</evidence>
<dbReference type="AlphaFoldDB" id="A0A1Q9JFB0"/>
<evidence type="ECO:0000256" key="11">
    <source>
        <dbReference type="ARBA" id="ARBA00022932"/>
    </source>
</evidence>
<dbReference type="NCBIfam" id="NF004397">
    <property type="entry name" value="PRK05755.1"/>
    <property type="match status" value="1"/>
</dbReference>
<dbReference type="CDD" id="cd09898">
    <property type="entry name" value="H3TH_53EXO"/>
    <property type="match status" value="1"/>
</dbReference>
<proteinExistence type="inferred from homology"/>
<evidence type="ECO:0000256" key="13">
    <source>
        <dbReference type="ARBA" id="ARBA00023204"/>
    </source>
</evidence>
<evidence type="ECO:0000256" key="6">
    <source>
        <dbReference type="ARBA" id="ARBA00022705"/>
    </source>
</evidence>
<keyword evidence="13 16" id="KW-0234">DNA repair</keyword>
<dbReference type="Pfam" id="PF00476">
    <property type="entry name" value="DNA_pol_A"/>
    <property type="match status" value="1"/>
</dbReference>
<dbReference type="SMART" id="SM00482">
    <property type="entry name" value="POLAc"/>
    <property type="match status" value="1"/>
</dbReference>
<name>A0A1Q9JFB0_9FIRM</name>
<dbReference type="Gene3D" id="3.30.70.370">
    <property type="match status" value="1"/>
</dbReference>
<dbReference type="GO" id="GO:0003887">
    <property type="term" value="F:DNA-directed DNA polymerase activity"/>
    <property type="evidence" value="ECO:0007669"/>
    <property type="project" value="UniProtKB-UniRule"/>
</dbReference>
<dbReference type="PRINTS" id="PR00868">
    <property type="entry name" value="DNAPOLI"/>
</dbReference>
<evidence type="ECO:0000256" key="1">
    <source>
        <dbReference type="ARBA" id="ARBA00007705"/>
    </source>
</evidence>
<evidence type="ECO:0000256" key="3">
    <source>
        <dbReference type="ARBA" id="ARBA00020311"/>
    </source>
</evidence>
<dbReference type="Gene3D" id="3.40.50.1010">
    <property type="entry name" value="5'-nuclease"/>
    <property type="match status" value="1"/>
</dbReference>
<dbReference type="FunFam" id="1.10.150.20:FF:000002">
    <property type="entry name" value="DNA polymerase I"/>
    <property type="match status" value="1"/>
</dbReference>
<keyword evidence="10 16" id="KW-0269">Exonuclease</keyword>
<dbReference type="InterPro" id="IPR012337">
    <property type="entry name" value="RNaseH-like_sf"/>
</dbReference>
<dbReference type="Proteomes" id="UP000187404">
    <property type="component" value="Unassembled WGS sequence"/>
</dbReference>
<dbReference type="SUPFAM" id="SSF53098">
    <property type="entry name" value="Ribonuclease H-like"/>
    <property type="match status" value="1"/>
</dbReference>
<feature type="domain" description="5'-3' exonuclease" evidence="17">
    <location>
        <begin position="3"/>
        <end position="263"/>
    </location>
</feature>
<dbReference type="Gene3D" id="1.20.1060.10">
    <property type="entry name" value="Taq DNA Polymerase, Chain T, domain 4"/>
    <property type="match status" value="1"/>
</dbReference>
<dbReference type="SUPFAM" id="SSF88723">
    <property type="entry name" value="PIN domain-like"/>
    <property type="match status" value="1"/>
</dbReference>
<dbReference type="GO" id="GO:0008409">
    <property type="term" value="F:5'-3' exonuclease activity"/>
    <property type="evidence" value="ECO:0007669"/>
    <property type="project" value="UniProtKB-UniRule"/>
</dbReference>
<dbReference type="InterPro" id="IPR036279">
    <property type="entry name" value="5-3_exonuclease_C_sf"/>
</dbReference>
<keyword evidence="11 16" id="KW-0239">DNA-directed DNA polymerase</keyword>
<dbReference type="GO" id="GO:0006302">
    <property type="term" value="P:double-strand break repair"/>
    <property type="evidence" value="ECO:0007669"/>
    <property type="project" value="TreeGrafter"/>
</dbReference>
<dbReference type="InterPro" id="IPR001098">
    <property type="entry name" value="DNA-dir_DNA_pol_A_palm_dom"/>
</dbReference>
<dbReference type="Gene3D" id="3.30.420.10">
    <property type="entry name" value="Ribonuclease H-like superfamily/Ribonuclease H"/>
    <property type="match status" value="1"/>
</dbReference>
<evidence type="ECO:0000256" key="7">
    <source>
        <dbReference type="ARBA" id="ARBA00022722"/>
    </source>
</evidence>
<dbReference type="SUPFAM" id="SSF47807">
    <property type="entry name" value="5' to 3' exonuclease, C-terminal subdomain"/>
    <property type="match status" value="1"/>
</dbReference>
<dbReference type="InterPro" id="IPR036397">
    <property type="entry name" value="RNaseH_sf"/>
</dbReference>
<dbReference type="Pfam" id="PF02739">
    <property type="entry name" value="5_3_exonuc_N"/>
    <property type="match status" value="1"/>
</dbReference>
<keyword evidence="6 16" id="KW-0235">DNA replication</keyword>
<evidence type="ECO:0000256" key="10">
    <source>
        <dbReference type="ARBA" id="ARBA00022839"/>
    </source>
</evidence>
<comment type="similarity">
    <text evidence="1 16">Belongs to the DNA polymerase type-A family.</text>
</comment>
<evidence type="ECO:0000256" key="5">
    <source>
        <dbReference type="ARBA" id="ARBA00022695"/>
    </source>
</evidence>
<dbReference type="InterPro" id="IPR020045">
    <property type="entry name" value="DNA_polI_H3TH"/>
</dbReference>
<dbReference type="InterPro" id="IPR002421">
    <property type="entry name" value="5-3_exonuclease"/>
</dbReference>
<evidence type="ECO:0000256" key="2">
    <source>
        <dbReference type="ARBA" id="ARBA00012417"/>
    </source>
</evidence>
<dbReference type="InterPro" id="IPR029060">
    <property type="entry name" value="PIN-like_dom_sf"/>
</dbReference>
<comment type="catalytic activity">
    <reaction evidence="14 16">
        <text>DNA(n) + a 2'-deoxyribonucleoside 5'-triphosphate = DNA(n+1) + diphosphate</text>
        <dbReference type="Rhea" id="RHEA:22508"/>
        <dbReference type="Rhea" id="RHEA-COMP:17339"/>
        <dbReference type="Rhea" id="RHEA-COMP:17340"/>
        <dbReference type="ChEBI" id="CHEBI:33019"/>
        <dbReference type="ChEBI" id="CHEBI:61560"/>
        <dbReference type="ChEBI" id="CHEBI:173112"/>
        <dbReference type="EC" id="2.7.7.7"/>
    </reaction>
</comment>
<keyword evidence="7" id="KW-0540">Nuclease</keyword>
<dbReference type="Gene3D" id="1.10.150.20">
    <property type="entry name" value="5' to 3' exonuclease, C-terminal subdomain"/>
    <property type="match status" value="2"/>
</dbReference>
<dbReference type="InterPro" id="IPR043502">
    <property type="entry name" value="DNA/RNA_pol_sf"/>
</dbReference>
<dbReference type="RefSeq" id="WP_075711846.1">
    <property type="nucleotide sequence ID" value="NZ_MJIE01000001.1"/>
</dbReference>
<evidence type="ECO:0000256" key="9">
    <source>
        <dbReference type="ARBA" id="ARBA00022801"/>
    </source>
</evidence>
<dbReference type="InterPro" id="IPR018320">
    <property type="entry name" value="DNA_polymerase_1"/>
</dbReference>